<proteinExistence type="predicted"/>
<dbReference type="Proteomes" id="UP000494040">
    <property type="component" value="Unassembled WGS sequence"/>
</dbReference>
<keyword evidence="11" id="KW-1185">Reference proteome</keyword>
<feature type="compositionally biased region" description="Basic and acidic residues" evidence="8">
    <location>
        <begin position="1012"/>
        <end position="1034"/>
    </location>
</feature>
<dbReference type="Pfam" id="PF07728">
    <property type="entry name" value="AAA_5"/>
    <property type="match status" value="3"/>
</dbReference>
<name>A0A8I6S8G7_CIMLE</name>
<dbReference type="InterPro" id="IPR011704">
    <property type="entry name" value="ATPase_dyneun-rel_AAA"/>
</dbReference>
<keyword evidence="5" id="KW-0496">Mitochondrion</keyword>
<dbReference type="SMART" id="SM00327">
    <property type="entry name" value="VWA"/>
    <property type="match status" value="1"/>
</dbReference>
<dbReference type="SUPFAM" id="SSF52540">
    <property type="entry name" value="P-loop containing nucleoside triphosphate hydrolases"/>
    <property type="match status" value="3"/>
</dbReference>
<organism evidence="10 11">
    <name type="scientific">Cimex lectularius</name>
    <name type="common">Bed bug</name>
    <name type="synonym">Acanthia lectularia</name>
    <dbReference type="NCBI Taxonomy" id="79782"/>
    <lineage>
        <taxon>Eukaryota</taxon>
        <taxon>Metazoa</taxon>
        <taxon>Ecdysozoa</taxon>
        <taxon>Arthropoda</taxon>
        <taxon>Hexapoda</taxon>
        <taxon>Insecta</taxon>
        <taxon>Pterygota</taxon>
        <taxon>Neoptera</taxon>
        <taxon>Paraneoptera</taxon>
        <taxon>Hemiptera</taxon>
        <taxon>Heteroptera</taxon>
        <taxon>Panheteroptera</taxon>
        <taxon>Cimicomorpha</taxon>
        <taxon>Cimicidae</taxon>
        <taxon>Cimex</taxon>
    </lineage>
</organism>
<comment type="function">
    <text evidence="6">Exhibits ATPase activity in vitro.</text>
</comment>
<dbReference type="InterPro" id="IPR002035">
    <property type="entry name" value="VWF_A"/>
</dbReference>
<dbReference type="GeneID" id="106672145"/>
<feature type="region of interest" description="Disordered" evidence="8">
    <location>
        <begin position="1012"/>
        <end position="1052"/>
    </location>
</feature>
<dbReference type="Gene3D" id="3.40.50.300">
    <property type="entry name" value="P-loop containing nucleotide triphosphate hydrolases"/>
    <property type="match status" value="3"/>
</dbReference>
<dbReference type="KEGG" id="clec:106672145"/>
<dbReference type="CTD" id="53434"/>
<dbReference type="OMA" id="GTHIVHP"/>
<evidence type="ECO:0000256" key="2">
    <source>
        <dbReference type="ARBA" id="ARBA00022741"/>
    </source>
</evidence>
<protein>
    <recommendedName>
        <fullName evidence="7">von Willebrand factor A domain-containing protein 8</fullName>
    </recommendedName>
</protein>
<reference evidence="10" key="1">
    <citation type="submission" date="2022-01" db="UniProtKB">
        <authorList>
            <consortium name="EnsemblMetazoa"/>
        </authorList>
    </citation>
    <scope>IDENTIFICATION</scope>
</reference>
<evidence type="ECO:0000256" key="7">
    <source>
        <dbReference type="ARBA" id="ARBA00070377"/>
    </source>
</evidence>
<dbReference type="SMART" id="SM00382">
    <property type="entry name" value="AAA"/>
    <property type="match status" value="2"/>
</dbReference>
<comment type="subcellular location">
    <subcellularLocation>
        <location evidence="1">Mitochondrion</location>
    </subcellularLocation>
</comment>
<dbReference type="GO" id="GO:0016887">
    <property type="term" value="F:ATP hydrolysis activity"/>
    <property type="evidence" value="ECO:0007669"/>
    <property type="project" value="InterPro"/>
</dbReference>
<dbReference type="InterPro" id="IPR003593">
    <property type="entry name" value="AAA+_ATPase"/>
</dbReference>
<evidence type="ECO:0000256" key="1">
    <source>
        <dbReference type="ARBA" id="ARBA00004173"/>
    </source>
</evidence>
<dbReference type="PANTHER" id="PTHR21610">
    <property type="entry name" value="VON WILLEBRAND FACTOR A DOMAIN-CONTAINING PROTEIN 8"/>
    <property type="match status" value="1"/>
</dbReference>
<dbReference type="InterPro" id="IPR039891">
    <property type="entry name" value="VWA8"/>
</dbReference>
<dbReference type="InterPro" id="IPR036465">
    <property type="entry name" value="vWFA_dom_sf"/>
</dbReference>
<evidence type="ECO:0000259" key="9">
    <source>
        <dbReference type="PROSITE" id="PS50234"/>
    </source>
</evidence>
<dbReference type="GO" id="GO:0005524">
    <property type="term" value="F:ATP binding"/>
    <property type="evidence" value="ECO:0007669"/>
    <property type="project" value="UniProtKB-KW"/>
</dbReference>
<dbReference type="PANTHER" id="PTHR21610:SF9">
    <property type="entry name" value="VON WILLEBRAND FACTOR A DOMAIN-CONTAINING PROTEIN 8"/>
    <property type="match status" value="1"/>
</dbReference>
<dbReference type="Gene3D" id="3.40.50.410">
    <property type="entry name" value="von Willebrand factor, type A domain"/>
    <property type="match status" value="1"/>
</dbReference>
<evidence type="ECO:0000313" key="10">
    <source>
        <dbReference type="EnsemblMetazoa" id="XP_014258810.1"/>
    </source>
</evidence>
<dbReference type="InterPro" id="IPR027417">
    <property type="entry name" value="P-loop_NTPase"/>
</dbReference>
<keyword evidence="2" id="KW-0547">Nucleotide-binding</keyword>
<evidence type="ECO:0000256" key="3">
    <source>
        <dbReference type="ARBA" id="ARBA00022840"/>
    </source>
</evidence>
<evidence type="ECO:0000313" key="11">
    <source>
        <dbReference type="Proteomes" id="UP000494040"/>
    </source>
</evidence>
<dbReference type="EnsemblMetazoa" id="XM_014403324.2">
    <property type="protein sequence ID" value="XP_014258810.1"/>
    <property type="gene ID" value="LOC106672145"/>
</dbReference>
<evidence type="ECO:0000256" key="4">
    <source>
        <dbReference type="ARBA" id="ARBA00022946"/>
    </source>
</evidence>
<dbReference type="GO" id="GO:0005739">
    <property type="term" value="C:mitochondrion"/>
    <property type="evidence" value="ECO:0007669"/>
    <property type="project" value="UniProtKB-SubCell"/>
</dbReference>
<dbReference type="FunFam" id="3.40.50.300:FF:000587">
    <property type="entry name" value="von Willebrand factor A domain containing 8"/>
    <property type="match status" value="1"/>
</dbReference>
<evidence type="ECO:0000256" key="6">
    <source>
        <dbReference type="ARBA" id="ARBA00055988"/>
    </source>
</evidence>
<dbReference type="SUPFAM" id="SSF53300">
    <property type="entry name" value="vWA-like"/>
    <property type="match status" value="1"/>
</dbReference>
<dbReference type="PROSITE" id="PS50234">
    <property type="entry name" value="VWFA"/>
    <property type="match status" value="1"/>
</dbReference>
<keyword evidence="3" id="KW-0067">ATP-binding</keyword>
<dbReference type="FunFam" id="3.40.50.300:FF:000663">
    <property type="entry name" value="von Willebrand factor A domain containing 8"/>
    <property type="match status" value="1"/>
</dbReference>
<dbReference type="OrthoDB" id="5186at2759"/>
<feature type="domain" description="VWFA" evidence="9">
    <location>
        <begin position="1186"/>
        <end position="1368"/>
    </location>
</feature>
<evidence type="ECO:0000256" key="5">
    <source>
        <dbReference type="ARBA" id="ARBA00023128"/>
    </source>
</evidence>
<evidence type="ECO:0000256" key="8">
    <source>
        <dbReference type="SAM" id="MobiDB-lite"/>
    </source>
</evidence>
<accession>A0A8I6S8G7</accession>
<sequence length="1376" mass="154120">MIVSSPYRRLSVLYRILNVKKNPTLSLNYCSSRQKNEGENSVSIGDVRKTVKPTKNPQYVPRSYLLKEPDQETLHHLRWMLQKDMLSQDIFLVGRPGPLKRRLAMQFLELTERELEFVSLSRDTTEADLKQRREIESGTAKYIDQSAVRAALEGRILVLEGIEKAERNVLPVLNNLLENREMHLEDGRFLIPAKRFDKLLEEHGKEELDKWKLVRVSEDFRVVALGLPVPGYQGNPLDPPLRSRFQARDIPSTSYQDLLKRLSTEYRNVPQDKLTTLLSCAYALISPEATSLGLPDFPIENIHFGTKLMELFPWLNVGDVLSRLYPGNYMLNKDGLASVKAILDTFKVGAPCLETRVNEVVCSLEGAKATLHSNGLNTSVQLNCGPGLSEDLVNFVRTPYHDNFLAGLTESHVAGDFCIIGPRGCGKSLSALRFAKLLGYTVEPIVLYQDMTSRDLIQQRATLENGDTYWKNSPLVSAALEGKLAILDGLHRVHPSTLSILHRLVQDRELQLHDGKRLIKHNRYDELVQKYGQDIIDASGYLKIHPSFRIIALAEPNSPNTIPWLNPELLSLFIYHEMRPMTIEEEVHIIKSIHKKVPRSVQKVLEISHSLRQSSEPMLLSLASSLSTRQLLRISQRAVNYEENDAYSVIQRACLAKFLPPLAKQTLDTILSRAGLVESSLEDNLNKKITVNDNTVTVGNTTAPIFQTTATSKVPDILFYDVPQHVGLLERLMQDFILGEHLLLVGNQGVGKNKLADKLLQLLNKPREYIQLHRDTTVQSLTLQPTVKNGVVSYEDSPLVVAVKNGHALVVDEADKAPTHVTCILKTLVESGEMILSDGRRIVSNKDPRAAMEIDGIIPIHPDFRMIVLANRPGFPFLGNDFFGALGDLFSCHSVDNPSRDSEIELLKNYGPNVPADIVHKLVGAFGKLRIMADQGLVAYPYSTRELVNIIKHLQAFPEDSLSEAVGNVFDFDRYSSDAKETLLDVLSEYNIPVAMTTEERAKNRKRVQMTIDKDSGKDVSSPKHGKVDEKNEPHVGGNTWAGGTGGRDTAGLGGKGGPYRLDAGHDVTQISDEEKAAVPEHIKKAAREMGQKAFKAKLEEIKMSAYDANLYEEFLLSVSKQVQALRVILSSLQAKSKERQWQRHQTTGELDDTKLIEGVTGEKNIYRRRTDKEPEVGSPQLKPKRLKLVVDVSGSMYRFNGYDGRMDRQLEAVVMVMEAFKGYESKFQYDIVGHSGESPSISFIEKTNPPPDNKQRLAVIRTMHAHSQFCMSGDYTLEATEDAIKSLAKEDCDEAIVIVLSDANLRRYAIPVKELSQSLICDPRVEAYIIFIGSLGNEAERLKNALPAGKGYLCLDLKNLPQILQTIFTSSMLKS</sequence>
<dbReference type="RefSeq" id="XP_014258810.1">
    <property type="nucleotide sequence ID" value="XM_014403324.2"/>
</dbReference>
<keyword evidence="4" id="KW-0809">Transit peptide</keyword>
<dbReference type="GO" id="GO:0032991">
    <property type="term" value="C:protein-containing complex"/>
    <property type="evidence" value="ECO:0007669"/>
    <property type="project" value="UniProtKB-ARBA"/>
</dbReference>
<feature type="compositionally biased region" description="Gly residues" evidence="8">
    <location>
        <begin position="1040"/>
        <end position="1052"/>
    </location>
</feature>